<evidence type="ECO:0000313" key="1">
    <source>
        <dbReference type="EMBL" id="MBC1491920.1"/>
    </source>
</evidence>
<accession>A0A7X0XCY0</accession>
<dbReference type="Proteomes" id="UP000533953">
    <property type="component" value="Unassembled WGS sequence"/>
</dbReference>
<proteinExistence type="predicted"/>
<reference evidence="1 2" key="1">
    <citation type="submission" date="2020-03" db="EMBL/GenBank/DDBJ databases">
        <title>Soil Listeria distribution.</title>
        <authorList>
            <person name="Liao J."/>
            <person name="Wiedmann M."/>
        </authorList>
    </citation>
    <scope>NUCLEOTIDE SEQUENCE [LARGE SCALE GENOMIC DNA]</scope>
    <source>
        <strain evidence="1 2">FSL L7-1547</strain>
    </source>
</reference>
<protein>
    <submittedName>
        <fullName evidence="1">Uncharacterized protein</fullName>
    </submittedName>
</protein>
<dbReference type="AlphaFoldDB" id="A0A7X0XCY0"/>
<organism evidence="1 2">
    <name type="scientific">Listeria booriae</name>
    <dbReference type="NCBI Taxonomy" id="1552123"/>
    <lineage>
        <taxon>Bacteria</taxon>
        <taxon>Bacillati</taxon>
        <taxon>Bacillota</taxon>
        <taxon>Bacilli</taxon>
        <taxon>Bacillales</taxon>
        <taxon>Listeriaceae</taxon>
        <taxon>Listeria</taxon>
    </lineage>
</organism>
<dbReference type="RefSeq" id="WP_185402333.1">
    <property type="nucleotide sequence ID" value="NZ_JAARRO010000007.1"/>
</dbReference>
<gene>
    <name evidence="1" type="ORF">HCI99_08755</name>
</gene>
<dbReference type="EMBL" id="JAASTX010000009">
    <property type="protein sequence ID" value="MBC1491920.1"/>
    <property type="molecule type" value="Genomic_DNA"/>
</dbReference>
<name>A0A7X0XCY0_9LIST</name>
<evidence type="ECO:0000313" key="2">
    <source>
        <dbReference type="Proteomes" id="UP000533953"/>
    </source>
</evidence>
<comment type="caution">
    <text evidence="1">The sequence shown here is derived from an EMBL/GenBank/DDBJ whole genome shotgun (WGS) entry which is preliminary data.</text>
</comment>
<sequence>MSESRQITRDIMVALIQNGGLRDVNQLTNTYRKVFEVVHESGFVYDNVAISPEDFANKRNLKE</sequence>